<reference evidence="3" key="2">
    <citation type="journal article" date="2024" name="Plant">
        <title>Genomic evolution and insights into agronomic trait innovations of Sesamum species.</title>
        <authorList>
            <person name="Miao H."/>
            <person name="Wang L."/>
            <person name="Qu L."/>
            <person name="Liu H."/>
            <person name="Sun Y."/>
            <person name="Le M."/>
            <person name="Wang Q."/>
            <person name="Wei S."/>
            <person name="Zheng Y."/>
            <person name="Lin W."/>
            <person name="Duan Y."/>
            <person name="Cao H."/>
            <person name="Xiong S."/>
            <person name="Wang X."/>
            <person name="Wei L."/>
            <person name="Li C."/>
            <person name="Ma Q."/>
            <person name="Ju M."/>
            <person name="Zhao R."/>
            <person name="Li G."/>
            <person name="Mu C."/>
            <person name="Tian Q."/>
            <person name="Mei H."/>
            <person name="Zhang T."/>
            <person name="Gao T."/>
            <person name="Zhang H."/>
        </authorList>
    </citation>
    <scope>NUCLEOTIDE SEQUENCE</scope>
    <source>
        <strain evidence="3">3651</strain>
    </source>
</reference>
<dbReference type="PANTHER" id="PTHR31286:SF168">
    <property type="entry name" value="DUF4283 DOMAIN-CONTAINING PROTEIN"/>
    <property type="match status" value="1"/>
</dbReference>
<dbReference type="InterPro" id="IPR005135">
    <property type="entry name" value="Endo/exonuclease/phosphatase"/>
</dbReference>
<gene>
    <name evidence="3" type="ORF">Salat_0203900</name>
</gene>
<feature type="compositionally biased region" description="Basic and acidic residues" evidence="1">
    <location>
        <begin position="248"/>
        <end position="257"/>
    </location>
</feature>
<feature type="region of interest" description="Disordered" evidence="1">
    <location>
        <begin position="227"/>
        <end position="354"/>
    </location>
</feature>
<dbReference type="Pfam" id="PF03372">
    <property type="entry name" value="Exo_endo_phos"/>
    <property type="match status" value="1"/>
</dbReference>
<feature type="compositionally biased region" description="Polar residues" evidence="1">
    <location>
        <begin position="227"/>
        <end position="247"/>
    </location>
</feature>
<accession>A0AAE2CYF3</accession>
<proteinExistence type="predicted"/>
<feature type="compositionally biased region" description="Polar residues" evidence="1">
    <location>
        <begin position="16"/>
        <end position="27"/>
    </location>
</feature>
<organism evidence="3 4">
    <name type="scientific">Sesamum alatum</name>
    <dbReference type="NCBI Taxonomy" id="300844"/>
    <lineage>
        <taxon>Eukaryota</taxon>
        <taxon>Viridiplantae</taxon>
        <taxon>Streptophyta</taxon>
        <taxon>Embryophyta</taxon>
        <taxon>Tracheophyta</taxon>
        <taxon>Spermatophyta</taxon>
        <taxon>Magnoliopsida</taxon>
        <taxon>eudicotyledons</taxon>
        <taxon>Gunneridae</taxon>
        <taxon>Pentapetalae</taxon>
        <taxon>asterids</taxon>
        <taxon>lamiids</taxon>
        <taxon>Lamiales</taxon>
        <taxon>Pedaliaceae</taxon>
        <taxon>Sesamum</taxon>
    </lineage>
</organism>
<reference evidence="3" key="1">
    <citation type="submission" date="2020-06" db="EMBL/GenBank/DDBJ databases">
        <authorList>
            <person name="Li T."/>
            <person name="Hu X."/>
            <person name="Zhang T."/>
            <person name="Song X."/>
            <person name="Zhang H."/>
            <person name="Dai N."/>
            <person name="Sheng W."/>
            <person name="Hou X."/>
            <person name="Wei L."/>
        </authorList>
    </citation>
    <scope>NUCLEOTIDE SEQUENCE</scope>
    <source>
        <strain evidence="3">3651</strain>
        <tissue evidence="3">Leaf</tissue>
    </source>
</reference>
<feature type="domain" description="Endonuclease/exonuclease/phosphatase" evidence="2">
    <location>
        <begin position="442"/>
        <end position="546"/>
    </location>
</feature>
<sequence length="619" mass="68404">MARGKKTKAATEVAAPSSQPHEQTHNVCSSKQTEVAKASSQAFHAFISDLEASPAPIVIGKQPVEPTPDKGNNIDVKGTLKLEMSDLIDVKAKLGFCLVGYIADMFPGFKDIRAMAHSWGTSFQQHATDSSRRSYFIVGRPLLLKNMPDCFEFKEDDIILTPVCTILPALPLECWNPKVLGKIRSAVGNPIAMDSLTSKMERVSYAHILVEVDASKSLIAASLDTSCQGPQTQTAAPSAPCNQTAPEKQSKEGEKAPQKAKKNQHQATKSLPTKPKVDAAGESQAPQEVRNKIQEQQGPAKPKQAWTVALQRIPSHQPENVPPSPADLSVSEDESSTATQHHMPGREFTKTVPKQKKVQEGINNLCLLGILETKLAASAIPRILHRSFPGWCQVNNFEMITGGHILVIWYPTIIDLQPKDISQQVIHCRVTRKSSQLSFSISFTYGLYSVVNRRSMWEKLSELGQNLNMHWLILGDFNCVRSPEEKLGVTPTWMPPSTGCFYTWYSNTESNPVWCKLDRVLRNNEWLEAGLHCNTHFPPQGCLSDHSPDFMAIVEHGWNSNVGGTAQFNLCRKLKALKGLLKAFNNLHFSHISVRANEADLALQDAQVQLESDPENANL</sequence>
<evidence type="ECO:0000313" key="3">
    <source>
        <dbReference type="EMBL" id="KAK4438694.1"/>
    </source>
</evidence>
<evidence type="ECO:0000259" key="2">
    <source>
        <dbReference type="Pfam" id="PF03372"/>
    </source>
</evidence>
<name>A0AAE2CYF3_9LAMI</name>
<feature type="region of interest" description="Disordered" evidence="1">
    <location>
        <begin position="1"/>
        <end position="27"/>
    </location>
</feature>
<dbReference type="GO" id="GO:0003824">
    <property type="term" value="F:catalytic activity"/>
    <property type="evidence" value="ECO:0007669"/>
    <property type="project" value="InterPro"/>
</dbReference>
<keyword evidence="4" id="KW-1185">Reference proteome</keyword>
<dbReference type="InterPro" id="IPR040256">
    <property type="entry name" value="At4g02000-like"/>
</dbReference>
<comment type="caution">
    <text evidence="3">The sequence shown here is derived from an EMBL/GenBank/DDBJ whole genome shotgun (WGS) entry which is preliminary data.</text>
</comment>
<dbReference type="Proteomes" id="UP001293254">
    <property type="component" value="Unassembled WGS sequence"/>
</dbReference>
<protein>
    <recommendedName>
        <fullName evidence="2">Endonuclease/exonuclease/phosphatase domain-containing protein</fullName>
    </recommendedName>
</protein>
<dbReference type="InterPro" id="IPR036691">
    <property type="entry name" value="Endo/exonu/phosph_ase_sf"/>
</dbReference>
<dbReference type="Gene3D" id="3.60.10.10">
    <property type="entry name" value="Endonuclease/exonuclease/phosphatase"/>
    <property type="match status" value="1"/>
</dbReference>
<dbReference type="SUPFAM" id="SSF56219">
    <property type="entry name" value="DNase I-like"/>
    <property type="match status" value="1"/>
</dbReference>
<dbReference type="AlphaFoldDB" id="A0AAE2CYF3"/>
<evidence type="ECO:0000313" key="4">
    <source>
        <dbReference type="Proteomes" id="UP001293254"/>
    </source>
</evidence>
<dbReference type="EMBL" id="JACGWO010000001">
    <property type="protein sequence ID" value="KAK4438694.1"/>
    <property type="molecule type" value="Genomic_DNA"/>
</dbReference>
<evidence type="ECO:0000256" key="1">
    <source>
        <dbReference type="SAM" id="MobiDB-lite"/>
    </source>
</evidence>
<dbReference type="PANTHER" id="PTHR31286">
    <property type="entry name" value="GLYCINE-RICH CELL WALL STRUCTURAL PROTEIN 1.8-LIKE"/>
    <property type="match status" value="1"/>
</dbReference>